<keyword evidence="5 9" id="KW-0812">Transmembrane</keyword>
<feature type="transmembrane region" description="Helical" evidence="9">
    <location>
        <begin position="142"/>
        <end position="163"/>
    </location>
</feature>
<dbReference type="STRING" id="1121014.N788_06650"/>
<feature type="domain" description="ABC transmembrane type-2" evidence="10">
    <location>
        <begin position="26"/>
        <end position="249"/>
    </location>
</feature>
<dbReference type="PATRIC" id="fig|1121014.3.peg.2235"/>
<keyword evidence="7" id="KW-0625">Polysaccharide transport</keyword>
<dbReference type="GO" id="GO:0140359">
    <property type="term" value="F:ABC-type transporter activity"/>
    <property type="evidence" value="ECO:0007669"/>
    <property type="project" value="InterPro"/>
</dbReference>
<comment type="subcellular location">
    <subcellularLocation>
        <location evidence="9">Cell inner membrane</location>
        <topology evidence="9">Multi-pass membrane protein</topology>
    </subcellularLocation>
    <subcellularLocation>
        <location evidence="1">Cell membrane</location>
        <topology evidence="1">Multi-pass membrane protein</topology>
    </subcellularLocation>
</comment>
<dbReference type="Pfam" id="PF01061">
    <property type="entry name" value="ABC2_membrane"/>
    <property type="match status" value="1"/>
</dbReference>
<evidence type="ECO:0000256" key="7">
    <source>
        <dbReference type="ARBA" id="ARBA00023047"/>
    </source>
</evidence>
<evidence type="ECO:0000256" key="8">
    <source>
        <dbReference type="ARBA" id="ARBA00023136"/>
    </source>
</evidence>
<keyword evidence="8 9" id="KW-0472">Membrane</keyword>
<evidence type="ECO:0000256" key="3">
    <source>
        <dbReference type="ARBA" id="ARBA00022448"/>
    </source>
</evidence>
<evidence type="ECO:0000256" key="4">
    <source>
        <dbReference type="ARBA" id="ARBA00022475"/>
    </source>
</evidence>
<dbReference type="InterPro" id="IPR013525">
    <property type="entry name" value="ABC2_TM"/>
</dbReference>
<reference evidence="11 12" key="2">
    <citation type="journal article" date="2015" name="Stand. Genomic Sci.">
        <title>High quality draft genomic sequence of Arenimonas donghaensis DSM 18148(T).</title>
        <authorList>
            <person name="Chen F."/>
            <person name="Wang H."/>
            <person name="Cao Y."/>
            <person name="Li X."/>
            <person name="Wang G."/>
        </authorList>
    </citation>
    <scope>NUCLEOTIDE SEQUENCE [LARGE SCALE GENOMIC DNA]</scope>
    <source>
        <strain evidence="11 12">HO3-R19</strain>
    </source>
</reference>
<evidence type="ECO:0000313" key="11">
    <source>
        <dbReference type="EMBL" id="KFL35949.1"/>
    </source>
</evidence>
<dbReference type="InterPro" id="IPR047817">
    <property type="entry name" value="ABC2_TM_bact-type"/>
</dbReference>
<evidence type="ECO:0000256" key="2">
    <source>
        <dbReference type="ARBA" id="ARBA00007783"/>
    </source>
</evidence>
<keyword evidence="3 9" id="KW-0813">Transport</keyword>
<evidence type="ECO:0000313" key="12">
    <source>
        <dbReference type="Proteomes" id="UP000029085"/>
    </source>
</evidence>
<feature type="transmembrane region" description="Helical" evidence="9">
    <location>
        <begin position="109"/>
        <end position="130"/>
    </location>
</feature>
<keyword evidence="4 9" id="KW-1003">Cell membrane</keyword>
<dbReference type="PROSITE" id="PS51012">
    <property type="entry name" value="ABC_TM2"/>
    <property type="match status" value="1"/>
</dbReference>
<dbReference type="RefSeq" id="WP_034225170.1">
    <property type="nucleotide sequence ID" value="NZ_AVCJ01000043.1"/>
</dbReference>
<organism evidence="11 12">
    <name type="scientific">Arenimonas donghaensis DSM 18148 = HO3-R19</name>
    <dbReference type="NCBI Taxonomy" id="1121014"/>
    <lineage>
        <taxon>Bacteria</taxon>
        <taxon>Pseudomonadati</taxon>
        <taxon>Pseudomonadota</taxon>
        <taxon>Gammaproteobacteria</taxon>
        <taxon>Lysobacterales</taxon>
        <taxon>Lysobacteraceae</taxon>
        <taxon>Arenimonas</taxon>
    </lineage>
</organism>
<dbReference type="OrthoDB" id="9786910at2"/>
<dbReference type="PANTHER" id="PTHR30413">
    <property type="entry name" value="INNER MEMBRANE TRANSPORT PERMEASE"/>
    <property type="match status" value="1"/>
</dbReference>
<accession>A0A087MGE6</accession>
<evidence type="ECO:0000256" key="5">
    <source>
        <dbReference type="ARBA" id="ARBA00022692"/>
    </source>
</evidence>
<gene>
    <name evidence="11" type="ORF">N788_06650</name>
</gene>
<sequence length="257" mass="27455">MGPAVRAVFRELLRRELEERYRGSLLGAAWLLLLPLLQLAVLAWVFGALLPARAMGGGDLPYAAFLALGLWPWNLLANAVNRGVVALTDNAALIGKVTVPHGLYVDTRVAAAALIELAGFAAVLLALWIWGVPLDWTGLPALAAGLGVVAVLALALARLLAVLQVFLRDIAALTGQLLVLGFFLTPILYDRALLPAEVSPWLVLNPMTVPVESIRAGLSGGLVDWQSLAVCAAFAGLLLVLAQWLLRRSRAHLEDFL</sequence>
<keyword evidence="7" id="KW-0762">Sugar transport</keyword>
<evidence type="ECO:0000256" key="6">
    <source>
        <dbReference type="ARBA" id="ARBA00022989"/>
    </source>
</evidence>
<name>A0A087MGE6_9GAMM</name>
<keyword evidence="6 9" id="KW-1133">Transmembrane helix</keyword>
<protein>
    <recommendedName>
        <fullName evidence="9">Transport permease protein</fullName>
    </recommendedName>
</protein>
<proteinExistence type="inferred from homology"/>
<dbReference type="GO" id="GO:0015920">
    <property type="term" value="P:lipopolysaccharide transport"/>
    <property type="evidence" value="ECO:0007669"/>
    <property type="project" value="TreeGrafter"/>
</dbReference>
<keyword evidence="12" id="KW-1185">Reference proteome</keyword>
<dbReference type="PANTHER" id="PTHR30413:SF10">
    <property type="entry name" value="CAPSULE POLYSACCHARIDE EXPORT INNER-MEMBRANE PROTEIN CTRC"/>
    <property type="match status" value="1"/>
</dbReference>
<dbReference type="Proteomes" id="UP000029085">
    <property type="component" value="Unassembled WGS sequence"/>
</dbReference>
<evidence type="ECO:0000256" key="9">
    <source>
        <dbReference type="RuleBase" id="RU361157"/>
    </source>
</evidence>
<dbReference type="AlphaFoldDB" id="A0A087MGE6"/>
<dbReference type="GO" id="GO:0015774">
    <property type="term" value="P:polysaccharide transport"/>
    <property type="evidence" value="ECO:0007669"/>
    <property type="project" value="UniProtKB-KW"/>
</dbReference>
<feature type="transmembrane region" description="Helical" evidence="9">
    <location>
        <begin position="62"/>
        <end position="80"/>
    </location>
</feature>
<feature type="transmembrane region" description="Helical" evidence="9">
    <location>
        <begin position="225"/>
        <end position="246"/>
    </location>
</feature>
<feature type="transmembrane region" description="Helical" evidence="9">
    <location>
        <begin position="170"/>
        <end position="189"/>
    </location>
</feature>
<dbReference type="GO" id="GO:0005886">
    <property type="term" value="C:plasma membrane"/>
    <property type="evidence" value="ECO:0007669"/>
    <property type="project" value="UniProtKB-SubCell"/>
</dbReference>
<evidence type="ECO:0000259" key="10">
    <source>
        <dbReference type="PROSITE" id="PS51012"/>
    </source>
</evidence>
<comment type="similarity">
    <text evidence="2 9">Belongs to the ABC-2 integral membrane protein family.</text>
</comment>
<reference evidence="12" key="1">
    <citation type="submission" date="2013-08" db="EMBL/GenBank/DDBJ databases">
        <title>Genome sequencing of Arenimonas donghaensis.</title>
        <authorList>
            <person name="Chen F."/>
            <person name="Wang G."/>
        </authorList>
    </citation>
    <scope>NUCLEOTIDE SEQUENCE [LARGE SCALE GENOMIC DNA]</scope>
    <source>
        <strain evidence="12">HO3-R19</strain>
    </source>
</reference>
<comment type="caution">
    <text evidence="11">The sequence shown here is derived from an EMBL/GenBank/DDBJ whole genome shotgun (WGS) entry which is preliminary data.</text>
</comment>
<dbReference type="EMBL" id="AVCJ01000043">
    <property type="protein sequence ID" value="KFL35949.1"/>
    <property type="molecule type" value="Genomic_DNA"/>
</dbReference>
<evidence type="ECO:0000256" key="1">
    <source>
        <dbReference type="ARBA" id="ARBA00004651"/>
    </source>
</evidence>
<feature type="transmembrane region" description="Helical" evidence="9">
    <location>
        <begin position="24"/>
        <end position="50"/>
    </location>
</feature>